<dbReference type="EnsemblMetazoa" id="G3941.1">
    <property type="protein sequence ID" value="G3941.1:cds"/>
    <property type="gene ID" value="G3941"/>
</dbReference>
<sequence length="195" mass="22056">MQTIVWALFCWICTGHLAGSFFISSKRKIKTRNDEGTGSLSDILGQMNELMNFALSVAGPMSGTRKSQSEIAKDSFVCPSYKCSDQIEPGCRQSVYYVIQGQRCMGCDVDICKVERRRENAGKSLRNRSKLNVDGTIDKPISVNSIGFEKRWLFPRNRQQERWDQPYSLFPVLTVPDVDRLPPGSENSWITGSLF</sequence>
<evidence type="ECO:0000256" key="1">
    <source>
        <dbReference type="SAM" id="SignalP"/>
    </source>
</evidence>
<feature type="signal peptide" evidence="1">
    <location>
        <begin position="1"/>
        <end position="18"/>
    </location>
</feature>
<accession>A0A8W8MU48</accession>
<dbReference type="OMA" id="VDICKVE"/>
<organism evidence="2 3">
    <name type="scientific">Magallana gigas</name>
    <name type="common">Pacific oyster</name>
    <name type="synonym">Crassostrea gigas</name>
    <dbReference type="NCBI Taxonomy" id="29159"/>
    <lineage>
        <taxon>Eukaryota</taxon>
        <taxon>Metazoa</taxon>
        <taxon>Spiralia</taxon>
        <taxon>Lophotrochozoa</taxon>
        <taxon>Mollusca</taxon>
        <taxon>Bivalvia</taxon>
        <taxon>Autobranchia</taxon>
        <taxon>Pteriomorphia</taxon>
        <taxon>Ostreida</taxon>
        <taxon>Ostreoidea</taxon>
        <taxon>Ostreidae</taxon>
        <taxon>Magallana</taxon>
    </lineage>
</organism>
<proteinExistence type="predicted"/>
<evidence type="ECO:0000313" key="3">
    <source>
        <dbReference type="Proteomes" id="UP000005408"/>
    </source>
</evidence>
<keyword evidence="1" id="KW-0732">Signal</keyword>
<keyword evidence="3" id="KW-1185">Reference proteome</keyword>
<reference evidence="2" key="1">
    <citation type="submission" date="2022-08" db="UniProtKB">
        <authorList>
            <consortium name="EnsemblMetazoa"/>
        </authorList>
    </citation>
    <scope>IDENTIFICATION</scope>
    <source>
        <strain evidence="2">05x7-T-G4-1.051#20</strain>
    </source>
</reference>
<feature type="chain" id="PRO_5036500828" evidence="1">
    <location>
        <begin position="19"/>
        <end position="195"/>
    </location>
</feature>
<dbReference type="Proteomes" id="UP000005408">
    <property type="component" value="Unassembled WGS sequence"/>
</dbReference>
<protein>
    <submittedName>
        <fullName evidence="2">Uncharacterized protein</fullName>
    </submittedName>
</protein>
<evidence type="ECO:0000313" key="2">
    <source>
        <dbReference type="EnsemblMetazoa" id="G3941.1:cds"/>
    </source>
</evidence>
<dbReference type="OrthoDB" id="6134229at2759"/>
<name>A0A8W8MU48_MAGGI</name>
<dbReference type="AlphaFoldDB" id="A0A8W8MU48"/>